<feature type="domain" description="PTS EIIA type-2" evidence="1">
    <location>
        <begin position="16"/>
        <end position="159"/>
    </location>
</feature>
<accession>A0ABQ2PIP3</accession>
<name>A0ABQ2PIP3_9NEIS</name>
<dbReference type="PROSITE" id="PS51094">
    <property type="entry name" value="PTS_EIIA_TYPE_2"/>
    <property type="match status" value="1"/>
</dbReference>
<dbReference type="SUPFAM" id="SSF55804">
    <property type="entry name" value="Phoshotransferase/anion transport protein"/>
    <property type="match status" value="1"/>
</dbReference>
<reference evidence="3" key="1">
    <citation type="journal article" date="2019" name="Int. J. Syst. Evol. Microbiol.">
        <title>The Global Catalogue of Microorganisms (GCM) 10K type strain sequencing project: providing services to taxonomists for standard genome sequencing and annotation.</title>
        <authorList>
            <consortium name="The Broad Institute Genomics Platform"/>
            <consortium name="The Broad Institute Genome Sequencing Center for Infectious Disease"/>
            <person name="Wu L."/>
            <person name="Ma J."/>
        </authorList>
    </citation>
    <scope>NUCLEOTIDE SEQUENCE [LARGE SCALE GENOMIC DNA]</scope>
    <source>
        <strain evidence="3">CGMCC 1.8860</strain>
    </source>
</reference>
<dbReference type="PANTHER" id="PTHR47738">
    <property type="entry name" value="PTS SYSTEM FRUCTOSE-LIKE EIIA COMPONENT-RELATED"/>
    <property type="match status" value="1"/>
</dbReference>
<dbReference type="CDD" id="cd00211">
    <property type="entry name" value="PTS_IIA_fru"/>
    <property type="match status" value="1"/>
</dbReference>
<dbReference type="EMBL" id="BMLY01000001">
    <property type="protein sequence ID" value="GGP25173.1"/>
    <property type="molecule type" value="Genomic_DNA"/>
</dbReference>
<dbReference type="InterPro" id="IPR016152">
    <property type="entry name" value="PTrfase/Anion_transptr"/>
</dbReference>
<protein>
    <submittedName>
        <fullName evidence="2">PTS sugar transporter subunit IIA</fullName>
    </submittedName>
</protein>
<dbReference type="PANTHER" id="PTHR47738:SF1">
    <property type="entry name" value="NITROGEN REGULATORY PROTEIN"/>
    <property type="match status" value="1"/>
</dbReference>
<keyword evidence="3" id="KW-1185">Reference proteome</keyword>
<dbReference type="Pfam" id="PF00359">
    <property type="entry name" value="PTS_EIIA_2"/>
    <property type="match status" value="1"/>
</dbReference>
<evidence type="ECO:0000313" key="2">
    <source>
        <dbReference type="EMBL" id="GGP25173.1"/>
    </source>
</evidence>
<gene>
    <name evidence="2" type="primary">rpoP</name>
    <name evidence="2" type="ORF">GCM10010971_09920</name>
</gene>
<keyword evidence="2" id="KW-0813">Transport</keyword>
<dbReference type="InterPro" id="IPR051541">
    <property type="entry name" value="PTS_SugarTrans_NitroReg"/>
</dbReference>
<dbReference type="InterPro" id="IPR002178">
    <property type="entry name" value="PTS_EIIA_type-2_dom"/>
</dbReference>
<comment type="caution">
    <text evidence="2">The sequence shown here is derived from an EMBL/GenBank/DDBJ whole genome shotgun (WGS) entry which is preliminary data.</text>
</comment>
<dbReference type="Proteomes" id="UP000621859">
    <property type="component" value="Unassembled WGS sequence"/>
</dbReference>
<sequence>MFFRTGTGIPSMDISQLLQPEDIVLDLNVSSKARLFEEIGRRLQQTHNLSVDLVVKSLHDREKLGSTALGLGMALPHARIKGLNEAIAVFVRTELALPFDAPDGKPVSNILALIVPERATQAHLEILAAIAQLFSDQDFRNKLRTCATPQEVHQLFAANATA</sequence>
<proteinExistence type="predicted"/>
<dbReference type="PROSITE" id="PS00372">
    <property type="entry name" value="PTS_EIIA_TYPE_2_HIS"/>
    <property type="match status" value="1"/>
</dbReference>
<evidence type="ECO:0000259" key="1">
    <source>
        <dbReference type="PROSITE" id="PS51094"/>
    </source>
</evidence>
<evidence type="ECO:0000313" key="3">
    <source>
        <dbReference type="Proteomes" id="UP000621859"/>
    </source>
</evidence>
<keyword evidence="2" id="KW-0762">Sugar transport</keyword>
<organism evidence="2 3">
    <name type="scientific">Silvimonas amylolytica</name>
    <dbReference type="NCBI Taxonomy" id="449663"/>
    <lineage>
        <taxon>Bacteria</taxon>
        <taxon>Pseudomonadati</taxon>
        <taxon>Pseudomonadota</taxon>
        <taxon>Betaproteobacteria</taxon>
        <taxon>Neisseriales</taxon>
        <taxon>Chitinibacteraceae</taxon>
        <taxon>Silvimonas</taxon>
    </lineage>
</organism>
<dbReference type="Gene3D" id="3.40.930.10">
    <property type="entry name" value="Mannitol-specific EII, Chain A"/>
    <property type="match status" value="1"/>
</dbReference>